<dbReference type="InterPro" id="IPR009967">
    <property type="entry name" value="Flagellum_FlbT"/>
</dbReference>
<evidence type="ECO:0000313" key="4">
    <source>
        <dbReference type="EMBL" id="CAA2105632.1"/>
    </source>
</evidence>
<dbReference type="Pfam" id="PF07378">
    <property type="entry name" value="FlbT"/>
    <property type="match status" value="1"/>
</dbReference>
<keyword evidence="2" id="KW-1005">Bacterial flagellum biogenesis</keyword>
<dbReference type="EMBL" id="LR743504">
    <property type="protein sequence ID" value="CAA2105632.1"/>
    <property type="molecule type" value="Genomic_DNA"/>
</dbReference>
<keyword evidence="1" id="KW-0678">Repressor</keyword>
<dbReference type="GO" id="GO:0044781">
    <property type="term" value="P:bacterial-type flagellum organization"/>
    <property type="evidence" value="ECO:0007669"/>
    <property type="project" value="UniProtKB-KW"/>
</dbReference>
<sequence>MALRLDLKPYEGFLINGALIRNGSRRSDFLIETHCKFLRESEVIKESEADTPAKMLCVTLQMLYLADDPAEAEDLFARQATEIMRANPALAPHLLAIHDAIADRRYHGAIKLGRALVTAERSFAEAA</sequence>
<dbReference type="GO" id="GO:0048027">
    <property type="term" value="F:mRNA 5'-UTR binding"/>
    <property type="evidence" value="ECO:0007669"/>
    <property type="project" value="InterPro"/>
</dbReference>
<proteinExistence type="predicted"/>
<keyword evidence="3" id="KW-0694">RNA-binding</keyword>
<dbReference type="GO" id="GO:1902209">
    <property type="term" value="P:negative regulation of bacterial-type flagellum assembly"/>
    <property type="evidence" value="ECO:0007669"/>
    <property type="project" value="InterPro"/>
</dbReference>
<gene>
    <name evidence="4" type="primary">flbT_2</name>
    <name evidence="4" type="ORF">MBUL_03290</name>
</gene>
<evidence type="ECO:0000256" key="2">
    <source>
        <dbReference type="ARBA" id="ARBA00022795"/>
    </source>
</evidence>
<protein>
    <submittedName>
        <fullName evidence="4">Flagellum biosynthesis repressor protein FlbT</fullName>
    </submittedName>
</protein>
<dbReference type="GO" id="GO:0006402">
    <property type="term" value="P:mRNA catabolic process"/>
    <property type="evidence" value="ECO:0007669"/>
    <property type="project" value="InterPro"/>
</dbReference>
<organism evidence="4">
    <name type="scientific">Methylobacterium bullatum</name>
    <dbReference type="NCBI Taxonomy" id="570505"/>
    <lineage>
        <taxon>Bacteria</taxon>
        <taxon>Pseudomonadati</taxon>
        <taxon>Pseudomonadota</taxon>
        <taxon>Alphaproteobacteria</taxon>
        <taxon>Hyphomicrobiales</taxon>
        <taxon>Methylobacteriaceae</taxon>
        <taxon>Methylobacterium</taxon>
    </lineage>
</organism>
<dbReference type="AlphaFoldDB" id="A0A679J396"/>
<evidence type="ECO:0000256" key="1">
    <source>
        <dbReference type="ARBA" id="ARBA00022491"/>
    </source>
</evidence>
<name>A0A679J396_9HYPH</name>
<accession>A0A679J396</accession>
<evidence type="ECO:0000256" key="3">
    <source>
        <dbReference type="ARBA" id="ARBA00022884"/>
    </source>
</evidence>
<reference evidence="4" key="1">
    <citation type="submission" date="2019-12" db="EMBL/GenBank/DDBJ databases">
        <authorList>
            <person name="Cremers G."/>
        </authorList>
    </citation>
    <scope>NUCLEOTIDE SEQUENCE</scope>
    <source>
        <strain evidence="4">Mbul1</strain>
    </source>
</reference>